<reference evidence="4" key="1">
    <citation type="submission" date="2018-12" db="EMBL/GenBank/DDBJ databases">
        <title>Tengunoibacter tsumagoiensis gen. nov., sp. nov., Dictyobacter kobayashii sp. nov., D. alpinus sp. nov., and D. joshuensis sp. nov. and description of Dictyobacteraceae fam. nov. within the order Ktedonobacterales isolated from Tengu-no-mugimeshi.</title>
        <authorList>
            <person name="Wang C.M."/>
            <person name="Zheng Y."/>
            <person name="Sakai Y."/>
            <person name="Toyoda A."/>
            <person name="Minakuchi Y."/>
            <person name="Abe K."/>
            <person name="Yokota A."/>
            <person name="Yabe S."/>
        </authorList>
    </citation>
    <scope>NUCLEOTIDE SEQUENCE [LARGE SCALE GENOMIC DNA]</scope>
    <source>
        <strain evidence="4">Uno3</strain>
    </source>
</reference>
<keyword evidence="4" id="KW-1185">Reference proteome</keyword>
<dbReference type="AlphaFoldDB" id="A0A401ZW46"/>
<dbReference type="EMBL" id="BIFR01000001">
    <property type="protein sequence ID" value="GCE11131.1"/>
    <property type="molecule type" value="Genomic_DNA"/>
</dbReference>
<sequence length="721" mass="81243">MTDQIEMKLLPALEQEEIINSFALIEGREQVSTSTLTLKCGDTFLLADACGDLLAARQEMGLFRHGTRFLRTCNLFLEGLPLTMLSHQVADIGDSAHIDLTNTAFTSSGGELVEAGVVHVNRYIELEQDYQTQTFTVTNFATEPLQLRLSLKIGADFCDLFEVRGMQRPLRGTLQAPKVQRDRIVLSYCGLDTVERSTHIAFEPATSLVSAERIDWVLSLPRSEPVTIRLTINTHDGNAETILTTPATTLWREQQLPTISTNDPLFNQLLQRGMNDLMMLSTMTPHGFYPFAGIPWFSCPFGRDGLLTALEFLPWFPQVAQGTLAFLAAYQGTKVEPFTDEEPGRILHEFRTGEMANLREIPYIPYYGTVDATPLFLIVLEAYIRWTNDFAFLDKIWPNAEAAAQWIVEYGDRDGDGFIEYHTASEKGLSNQGWKDAWDAIVHGDGRVARAPKALCEVQGYVYAAYQSMATLARKLGKMQAVQQWEERAEALQERFLQTFWWEDEHVFYQALAENKELCDVVSSNAGQCLWTGIVPNEKARLLIKRLMQEDMFSGWGIRTLSTREKRYNPMSYHNGSIWPHDTALIGAGFALQGGKDEAGKVLKSLYAASQYYEDSRLPELYCGFVRRPGYGPTRYPVSCSPQAWAAGAPFILISALLGLHPNAEAHRLTLHQPTLPEWLHTLEINGLFVGGRRVHLRFIRMGEHTEVVLGKENEVDIRVL</sequence>
<name>A0A401ZW46_9CHLR</name>
<dbReference type="Gene3D" id="1.50.10.10">
    <property type="match status" value="1"/>
</dbReference>
<dbReference type="GO" id="GO:0005975">
    <property type="term" value="P:carbohydrate metabolic process"/>
    <property type="evidence" value="ECO:0007669"/>
    <property type="project" value="InterPro"/>
</dbReference>
<comment type="caution">
    <text evidence="3">The sequence shown here is derived from an EMBL/GenBank/DDBJ whole genome shotgun (WGS) entry which is preliminary data.</text>
</comment>
<gene>
    <name evidence="3" type="ORF">KTT_09900</name>
</gene>
<dbReference type="InterPro" id="IPR032856">
    <property type="entry name" value="GDE_N_bis"/>
</dbReference>
<dbReference type="InterPro" id="IPR054491">
    <property type="entry name" value="MGH1-like_GH"/>
</dbReference>
<evidence type="ECO:0000259" key="2">
    <source>
        <dbReference type="Pfam" id="PF22422"/>
    </source>
</evidence>
<feature type="domain" description="Mannosylglycerate hydrolase MGH1-like glycoside hydrolase" evidence="2">
    <location>
        <begin position="369"/>
        <end position="621"/>
    </location>
</feature>
<evidence type="ECO:0000313" key="3">
    <source>
        <dbReference type="EMBL" id="GCE11131.1"/>
    </source>
</evidence>
<dbReference type="Pfam" id="PF14742">
    <property type="entry name" value="GDE_N_bis"/>
    <property type="match status" value="1"/>
</dbReference>
<evidence type="ECO:0000259" key="1">
    <source>
        <dbReference type="Pfam" id="PF14742"/>
    </source>
</evidence>
<feature type="domain" description="Putative glycogen debranching enzyme N-terminal" evidence="1">
    <location>
        <begin position="38"/>
        <end position="230"/>
    </location>
</feature>
<dbReference type="InterPro" id="IPR008928">
    <property type="entry name" value="6-hairpin_glycosidase_sf"/>
</dbReference>
<organism evidence="3 4">
    <name type="scientific">Tengunoibacter tsumagoiensis</name>
    <dbReference type="NCBI Taxonomy" id="2014871"/>
    <lineage>
        <taxon>Bacteria</taxon>
        <taxon>Bacillati</taxon>
        <taxon>Chloroflexota</taxon>
        <taxon>Ktedonobacteria</taxon>
        <taxon>Ktedonobacterales</taxon>
        <taxon>Dictyobacteraceae</taxon>
        <taxon>Tengunoibacter</taxon>
    </lineage>
</organism>
<dbReference type="InterPro" id="IPR012341">
    <property type="entry name" value="6hp_glycosidase-like_sf"/>
</dbReference>
<dbReference type="SUPFAM" id="SSF48208">
    <property type="entry name" value="Six-hairpin glycosidases"/>
    <property type="match status" value="1"/>
</dbReference>
<dbReference type="OrthoDB" id="9759959at2"/>
<dbReference type="RefSeq" id="WP_126578782.1">
    <property type="nucleotide sequence ID" value="NZ_BIFR01000001.1"/>
</dbReference>
<protein>
    <submittedName>
        <fullName evidence="3">Amylo-alpha-1,6-glucosidase</fullName>
    </submittedName>
</protein>
<dbReference type="Pfam" id="PF22422">
    <property type="entry name" value="MGH1-like_GH"/>
    <property type="match status" value="1"/>
</dbReference>
<accession>A0A401ZW46</accession>
<proteinExistence type="predicted"/>
<dbReference type="Proteomes" id="UP000287352">
    <property type="component" value="Unassembled WGS sequence"/>
</dbReference>
<evidence type="ECO:0000313" key="4">
    <source>
        <dbReference type="Proteomes" id="UP000287352"/>
    </source>
</evidence>